<sequence>MTIDEEPRYAVLDYIAVDLTNKVCMNPYDPILPQNLTNLKTAKSFCDEITNNYSDRVLIHRCNLLTEYGIKTVKENVVSGDKYLKLDSTHPTSKLFEMFSFINEKGDKIYIIDENVYLKTLWSDERSYMLPFFDYYVPQLKGLAKTIYDQSCHKINIPYFNISMEEKDKLFPNSSLNDMEINLLKAIANNDGEYYIQSTSFGNDMIIVLSLLKAMNKQSPDLINIILLPYTTSKHNFKSMLISHGFTVGDIEGNNGLIPSTDVYIGSYQSDTDLNTLLKDSKPGLLFLQDCHQLIQKNKPNIRESSIEFNFNRFSRILMMSHIMNADTAQSLRKVLRLNNEIKIRSIYNEIPYKNRIQIKNMIYDNDNNNNNIEDEITNILIKFLSHSRGKCVVISDNKDKLHELYHNFNSSVNSDCSLLLFEDSIDETSITNKFQNDPKKRVLITTEYNVNDFEIPNIQVVILYEYNPKIEIFIQILNFIKFKGMILIFDENLICRTSEVEKFYNITPKGHQNCCNHFIDDKFIKKLSQVITEPFSFGYVEDEIETNKRKFSDVESDDKLSGKQNDNLFSESVDISKRRKIEDVDENMMPALNSSNELNGNDSSKTLIDKAGSFSSIGIKPVIKNNFLESSNKNSFNELNLMDTLSNAEVELMFRNALPKKIDYFHTAFRIDINNVLDDDIPNVRNHLIGINDLYKEFPILKKIKSDDYRLYDYLLIEHVFKDPMFICSFAELVHLSCVVPDEKNIVWLCAVFVLSIFEGIKPDDIKERIGMIGLDTLKKASGYLKEFKMITINLIKYQRKKIESPKSDKGWKRYYKGKGKKLRSYGWGNKYKKLYPNVQMFTEDPIYSTPLYVSAGTCRNCFGSCRECALERIPKGAKLTIFQMYLDKKELKGVPEELFQLKKCNLYSIYLILCLTPGDGYRCLCHGLV</sequence>
<protein>
    <recommendedName>
        <fullName evidence="3">Helicase ATP-binding domain-containing protein</fullName>
    </recommendedName>
</protein>
<dbReference type="Proteomes" id="UP001378960">
    <property type="component" value="Unassembled WGS sequence"/>
</dbReference>
<comment type="caution">
    <text evidence="1">The sequence shown here is derived from an EMBL/GenBank/DDBJ whole genome shotgun (WGS) entry which is preliminary data.</text>
</comment>
<reference evidence="1 2" key="1">
    <citation type="journal article" date="2023" name="Elife">
        <title>Identification of key yeast species and microbe-microbe interactions impacting larval growth of Drosophila in the wild.</title>
        <authorList>
            <person name="Mure A."/>
            <person name="Sugiura Y."/>
            <person name="Maeda R."/>
            <person name="Honda K."/>
            <person name="Sakurai N."/>
            <person name="Takahashi Y."/>
            <person name="Watada M."/>
            <person name="Katoh T."/>
            <person name="Gotoh A."/>
            <person name="Gotoh Y."/>
            <person name="Taniguchi I."/>
            <person name="Nakamura K."/>
            <person name="Hayashi T."/>
            <person name="Katayama T."/>
            <person name="Uemura T."/>
            <person name="Hattori Y."/>
        </authorList>
    </citation>
    <scope>NUCLEOTIDE SEQUENCE [LARGE SCALE GENOMIC DNA]</scope>
    <source>
        <strain evidence="1 2">PK-24</strain>
    </source>
</reference>
<accession>A0AAV5R8X4</accession>
<dbReference type="AlphaFoldDB" id="A0AAV5R8X4"/>
<evidence type="ECO:0008006" key="3">
    <source>
        <dbReference type="Google" id="ProtNLM"/>
    </source>
</evidence>
<proteinExistence type="predicted"/>
<organism evidence="1 2">
    <name type="scientific">Pichia kluyveri</name>
    <name type="common">Yeast</name>
    <dbReference type="NCBI Taxonomy" id="36015"/>
    <lineage>
        <taxon>Eukaryota</taxon>
        <taxon>Fungi</taxon>
        <taxon>Dikarya</taxon>
        <taxon>Ascomycota</taxon>
        <taxon>Saccharomycotina</taxon>
        <taxon>Pichiomycetes</taxon>
        <taxon>Pichiales</taxon>
        <taxon>Pichiaceae</taxon>
        <taxon>Pichia</taxon>
    </lineage>
</organism>
<evidence type="ECO:0000313" key="2">
    <source>
        <dbReference type="Proteomes" id="UP001378960"/>
    </source>
</evidence>
<gene>
    <name evidence="1" type="ORF">DAPK24_040120</name>
</gene>
<name>A0AAV5R8X4_PICKL</name>
<keyword evidence="2" id="KW-1185">Reference proteome</keyword>
<dbReference type="EMBL" id="BTGB01000005">
    <property type="protein sequence ID" value="GMM47437.1"/>
    <property type="molecule type" value="Genomic_DNA"/>
</dbReference>
<evidence type="ECO:0000313" key="1">
    <source>
        <dbReference type="EMBL" id="GMM47437.1"/>
    </source>
</evidence>